<dbReference type="OrthoDB" id="10428055at2759"/>
<feature type="region of interest" description="Disordered" evidence="1">
    <location>
        <begin position="26"/>
        <end position="79"/>
    </location>
</feature>
<sequence>MSVSCDTKAQANALGYHLLAYTAREKDSKGWKTRGSVSTARARNSNKEQSGSAAGPSSQNWASQVPADALKDTQKGDKEVESLEEAKVKLKKKMAAVLAEIKQRVRQQA</sequence>
<evidence type="ECO:0000313" key="3">
    <source>
        <dbReference type="Proteomes" id="UP000030747"/>
    </source>
</evidence>
<proteinExistence type="predicted"/>
<feature type="compositionally biased region" description="Polar residues" evidence="1">
    <location>
        <begin position="35"/>
        <end position="63"/>
    </location>
</feature>
<dbReference type="GeneID" id="25253819"/>
<dbReference type="EMBL" id="HG675698">
    <property type="protein sequence ID" value="CDJ42175.1"/>
    <property type="molecule type" value="Genomic_DNA"/>
</dbReference>
<reference evidence="2" key="2">
    <citation type="submission" date="2013-10" db="EMBL/GenBank/DDBJ databases">
        <authorList>
            <person name="Aslett M."/>
        </authorList>
    </citation>
    <scope>NUCLEOTIDE SEQUENCE [LARGE SCALE GENOMIC DNA]</scope>
    <source>
        <strain evidence="2">Houghton</strain>
    </source>
</reference>
<evidence type="ECO:0000313" key="2">
    <source>
        <dbReference type="EMBL" id="CDJ42175.1"/>
    </source>
</evidence>
<dbReference type="RefSeq" id="XP_013232925.1">
    <property type="nucleotide sequence ID" value="XM_013377471.1"/>
</dbReference>
<protein>
    <submittedName>
        <fullName evidence="2">Uncharacterized protein</fullName>
    </submittedName>
</protein>
<name>U6L325_EIMTE</name>
<evidence type="ECO:0000256" key="1">
    <source>
        <dbReference type="SAM" id="MobiDB-lite"/>
    </source>
</evidence>
<gene>
    <name evidence="2" type="ORF">ETH_00023535</name>
</gene>
<keyword evidence="3" id="KW-1185">Reference proteome</keyword>
<dbReference type="VEuPathDB" id="ToxoDB:ETH2_0651600"/>
<dbReference type="VEuPathDB" id="ToxoDB:ETH_00023535"/>
<accession>U6L325</accession>
<reference evidence="2" key="1">
    <citation type="submission" date="2013-10" db="EMBL/GenBank/DDBJ databases">
        <title>Genomic analysis of the causative agents of coccidiosis in chickens.</title>
        <authorList>
            <person name="Reid A.J."/>
            <person name="Blake D."/>
            <person name="Billington K."/>
            <person name="Browne H."/>
            <person name="Dunn M."/>
            <person name="Hung S."/>
            <person name="Kawahara F."/>
            <person name="Miranda-Saavedra D."/>
            <person name="Mourier T."/>
            <person name="Nagra H."/>
            <person name="Otto T.D."/>
            <person name="Rawlings N."/>
            <person name="Sanchez A."/>
            <person name="Sanders M."/>
            <person name="Subramaniam C."/>
            <person name="Tay Y."/>
            <person name="Dear P."/>
            <person name="Doerig C."/>
            <person name="Gruber A."/>
            <person name="Parkinson J."/>
            <person name="Shirley M."/>
            <person name="Wan K.L."/>
            <person name="Berriman M."/>
            <person name="Tomley F."/>
            <person name="Pain A."/>
        </authorList>
    </citation>
    <scope>NUCLEOTIDE SEQUENCE [LARGE SCALE GENOMIC DNA]</scope>
    <source>
        <strain evidence="2">Houghton</strain>
    </source>
</reference>
<organism evidence="2 3">
    <name type="scientific">Eimeria tenella</name>
    <name type="common">Coccidian parasite</name>
    <dbReference type="NCBI Taxonomy" id="5802"/>
    <lineage>
        <taxon>Eukaryota</taxon>
        <taxon>Sar</taxon>
        <taxon>Alveolata</taxon>
        <taxon>Apicomplexa</taxon>
        <taxon>Conoidasida</taxon>
        <taxon>Coccidia</taxon>
        <taxon>Eucoccidiorida</taxon>
        <taxon>Eimeriorina</taxon>
        <taxon>Eimeriidae</taxon>
        <taxon>Eimeria</taxon>
    </lineage>
</organism>
<dbReference type="Proteomes" id="UP000030747">
    <property type="component" value="Unassembled WGS sequence"/>
</dbReference>
<dbReference type="AlphaFoldDB" id="U6L325"/>
<feature type="compositionally biased region" description="Basic and acidic residues" evidence="1">
    <location>
        <begin position="69"/>
        <end position="79"/>
    </location>
</feature>